<dbReference type="AlphaFoldDB" id="A0A9Q9C9C4"/>
<organism evidence="5 6">
    <name type="scientific">Encephalitozoon hellem</name>
    <name type="common">Microsporidian parasite</name>
    <dbReference type="NCBI Taxonomy" id="27973"/>
    <lineage>
        <taxon>Eukaryota</taxon>
        <taxon>Fungi</taxon>
        <taxon>Fungi incertae sedis</taxon>
        <taxon>Microsporidia</taxon>
        <taxon>Unikaryonidae</taxon>
        <taxon>Encephalitozoon</taxon>
    </lineage>
</organism>
<comment type="similarity">
    <text evidence="1">Belongs to the eukaryotic ribosomal protein eL18 family.</text>
</comment>
<feature type="domain" description="Large ribosomal subunit protein uL15/eL18" evidence="4">
    <location>
        <begin position="18"/>
        <end position="180"/>
    </location>
</feature>
<evidence type="ECO:0000256" key="1">
    <source>
        <dbReference type="ARBA" id="ARBA00006815"/>
    </source>
</evidence>
<reference evidence="5" key="1">
    <citation type="submission" date="2021-05" db="EMBL/GenBank/DDBJ databases">
        <title>Encephalitozoon hellem ATCC 50604 Complete Genome.</title>
        <authorList>
            <person name="Mascarenhas dos Santos A.C."/>
            <person name="Julian A.T."/>
            <person name="Pombert J.-F."/>
        </authorList>
    </citation>
    <scope>NUCLEOTIDE SEQUENCE</scope>
    <source>
        <strain evidence="5">ATCC 50604</strain>
    </source>
</reference>
<evidence type="ECO:0000313" key="5">
    <source>
        <dbReference type="EMBL" id="UTX42842.1"/>
    </source>
</evidence>
<dbReference type="Proteomes" id="UP001059546">
    <property type="component" value="Chromosome III"/>
</dbReference>
<dbReference type="InterPro" id="IPR021131">
    <property type="entry name" value="Ribosomal_uL15/eL18"/>
</dbReference>
<keyword evidence="3" id="KW-0687">Ribonucleoprotein</keyword>
<dbReference type="PANTHER" id="PTHR10934">
    <property type="entry name" value="60S RIBOSOMAL PROTEIN L18"/>
    <property type="match status" value="1"/>
</dbReference>
<evidence type="ECO:0000256" key="3">
    <source>
        <dbReference type="ARBA" id="ARBA00023274"/>
    </source>
</evidence>
<dbReference type="Pfam" id="PF17135">
    <property type="entry name" value="Ribosomal_L18"/>
    <property type="match status" value="1"/>
</dbReference>
<dbReference type="Gene3D" id="3.100.10.10">
    <property type="match status" value="1"/>
</dbReference>
<evidence type="ECO:0000256" key="2">
    <source>
        <dbReference type="ARBA" id="ARBA00022980"/>
    </source>
</evidence>
<evidence type="ECO:0000259" key="4">
    <source>
        <dbReference type="Pfam" id="PF17135"/>
    </source>
</evidence>
<dbReference type="GO" id="GO:0006412">
    <property type="term" value="P:translation"/>
    <property type="evidence" value="ECO:0007669"/>
    <property type="project" value="InterPro"/>
</dbReference>
<dbReference type="EMBL" id="CP075149">
    <property type="protein sequence ID" value="UTX42842.1"/>
    <property type="molecule type" value="Genomic_DNA"/>
</dbReference>
<evidence type="ECO:0000313" key="6">
    <source>
        <dbReference type="Proteomes" id="UP001059546"/>
    </source>
</evidence>
<gene>
    <name evidence="5" type="ORF">GPU96_03g05660</name>
</gene>
<accession>A0A9Q9C9C4</accession>
<dbReference type="GO" id="GO:0003735">
    <property type="term" value="F:structural constituent of ribosome"/>
    <property type="evidence" value="ECO:0007669"/>
    <property type="project" value="InterPro"/>
</dbReference>
<keyword evidence="2 5" id="KW-0689">Ribosomal protein</keyword>
<dbReference type="InterPro" id="IPR036227">
    <property type="entry name" value="Ribosomal_uL15/eL18_sf"/>
</dbReference>
<name>A0A9Q9C9C4_ENCHE</name>
<dbReference type="GO" id="GO:0022625">
    <property type="term" value="C:cytosolic large ribosomal subunit"/>
    <property type="evidence" value="ECO:0007669"/>
    <property type="project" value="TreeGrafter"/>
</dbReference>
<dbReference type="InterPro" id="IPR000039">
    <property type="entry name" value="Ribosomal_eL18"/>
</dbReference>
<dbReference type="SUPFAM" id="SSF52080">
    <property type="entry name" value="Ribosomal proteins L15p and L18e"/>
    <property type="match status" value="1"/>
</dbReference>
<protein>
    <submittedName>
        <fullName evidence="5">Ribosomal protein L18</fullName>
    </submittedName>
</protein>
<dbReference type="PANTHER" id="PTHR10934:SF2">
    <property type="entry name" value="LARGE RIBOSOMAL SUBUNIT PROTEIN EL18"/>
    <property type="match status" value="1"/>
</dbReference>
<proteinExistence type="inferred from homology"/>
<dbReference type="GO" id="GO:0003723">
    <property type="term" value="F:RNA binding"/>
    <property type="evidence" value="ECO:0007669"/>
    <property type="project" value="TreeGrafter"/>
</dbReference>
<sequence length="200" mass="22611">MPITSTMKRVKLPPSAVARRKEPRSKNIYLRALSDFYTKVANNTSVLAIKKIAKRLKMSKSDRQPVKISKIVSELEGSQGKVAVVVAKVLDDDRIMEIPAIKVVALQWSKGVKEKIERYGGFIATLDQLFELCPNMDDIKLISTDKFARRSAKFWGPAPGEKGSTTYPRANQKCHNREKRIMMKGRKTQHLKKQALNKTA</sequence>